<gene>
    <name evidence="1" type="ORF">JK363_27010</name>
</gene>
<sequence>MALRTRLPRYGLYGLLLSWFGLTVAQQFKKRPRLLDAVDPANVTLPISTFFAPNPGSNDTHLLTRNRLADGSMSEWAEHAMTQARSSRHMVWHPGRRGEKALLDIVTDLTAVLREERRVEYVQMTVPYLSLLNFVTHQCAHVPNATQVQFLLVSSAGCDEDEEPTTLLASALHGIGPSAGTARR</sequence>
<dbReference type="Proteomes" id="UP000634229">
    <property type="component" value="Unassembled WGS sequence"/>
</dbReference>
<reference evidence="1 2" key="1">
    <citation type="submission" date="2021-01" db="EMBL/GenBank/DDBJ databases">
        <title>WGS of actinomycetes isolated from Thailand.</title>
        <authorList>
            <person name="Thawai C."/>
        </authorList>
    </citation>
    <scope>NUCLEOTIDE SEQUENCE [LARGE SCALE GENOMIC DNA]</scope>
    <source>
        <strain evidence="1 2">CA1R205</strain>
    </source>
</reference>
<evidence type="ECO:0000313" key="2">
    <source>
        <dbReference type="Proteomes" id="UP000634229"/>
    </source>
</evidence>
<accession>A0ABS1NJS9</accession>
<dbReference type="EMBL" id="JAERRF010000018">
    <property type="protein sequence ID" value="MBL1100258.1"/>
    <property type="molecule type" value="Genomic_DNA"/>
</dbReference>
<organism evidence="1 2">
    <name type="scientific">Streptomyces coffeae</name>
    <dbReference type="NCBI Taxonomy" id="621382"/>
    <lineage>
        <taxon>Bacteria</taxon>
        <taxon>Bacillati</taxon>
        <taxon>Actinomycetota</taxon>
        <taxon>Actinomycetes</taxon>
        <taxon>Kitasatosporales</taxon>
        <taxon>Streptomycetaceae</taxon>
        <taxon>Streptomyces</taxon>
    </lineage>
</organism>
<keyword evidence="2" id="KW-1185">Reference proteome</keyword>
<proteinExistence type="predicted"/>
<dbReference type="RefSeq" id="WP_201878012.1">
    <property type="nucleotide sequence ID" value="NZ_JAERRF010000018.1"/>
</dbReference>
<comment type="caution">
    <text evidence="1">The sequence shown here is derived from an EMBL/GenBank/DDBJ whole genome shotgun (WGS) entry which is preliminary data.</text>
</comment>
<protein>
    <submittedName>
        <fullName evidence="1">Uncharacterized protein</fullName>
    </submittedName>
</protein>
<evidence type="ECO:0000313" key="1">
    <source>
        <dbReference type="EMBL" id="MBL1100258.1"/>
    </source>
</evidence>
<name>A0ABS1NJS9_9ACTN</name>